<keyword evidence="3" id="KW-0547">Nucleotide-binding</keyword>
<dbReference type="Proteomes" id="UP000027135">
    <property type="component" value="Unassembled WGS sequence"/>
</dbReference>
<dbReference type="Gene3D" id="3.40.50.300">
    <property type="entry name" value="P-loop containing nucleotide triphosphate hydrolases"/>
    <property type="match status" value="1"/>
</dbReference>
<feature type="domain" description="AAA+ ATPase" evidence="7">
    <location>
        <begin position="115"/>
        <end position="249"/>
    </location>
</feature>
<keyword evidence="9" id="KW-1185">Reference proteome</keyword>
<evidence type="ECO:0000313" key="8">
    <source>
        <dbReference type="EMBL" id="KDR07924.1"/>
    </source>
</evidence>
<keyword evidence="6" id="KW-0472">Membrane</keyword>
<proteinExistence type="inferred from homology"/>
<dbReference type="GO" id="GO:0010008">
    <property type="term" value="C:endosome membrane"/>
    <property type="evidence" value="ECO:0007669"/>
    <property type="project" value="UniProtKB-SubCell"/>
</dbReference>
<dbReference type="GO" id="GO:0016197">
    <property type="term" value="P:endosomal transport"/>
    <property type="evidence" value="ECO:0007669"/>
    <property type="project" value="TreeGrafter"/>
</dbReference>
<dbReference type="Gene3D" id="1.10.8.60">
    <property type="match status" value="1"/>
</dbReference>
<evidence type="ECO:0000256" key="6">
    <source>
        <dbReference type="ARBA" id="ARBA00023136"/>
    </source>
</evidence>
<name>A0A067QHR4_ZOONE</name>
<evidence type="ECO:0000259" key="7">
    <source>
        <dbReference type="SMART" id="SM00382"/>
    </source>
</evidence>
<dbReference type="PANTHER" id="PTHR23074">
    <property type="entry name" value="AAA DOMAIN-CONTAINING"/>
    <property type="match status" value="1"/>
</dbReference>
<evidence type="ECO:0000256" key="3">
    <source>
        <dbReference type="ARBA" id="ARBA00022741"/>
    </source>
</evidence>
<dbReference type="eggNOG" id="KOG0739">
    <property type="taxonomic scope" value="Eukaryota"/>
</dbReference>
<comment type="similarity">
    <text evidence="2">Belongs to the AAA ATPase family.</text>
</comment>
<dbReference type="SUPFAM" id="SSF52540">
    <property type="entry name" value="P-loop containing nucleoside triphosphate hydrolases"/>
    <property type="match status" value="1"/>
</dbReference>
<dbReference type="STRING" id="136037.A0A067QHR4"/>
<dbReference type="GO" id="GO:0016887">
    <property type="term" value="F:ATP hydrolysis activity"/>
    <property type="evidence" value="ECO:0007669"/>
    <property type="project" value="InterPro"/>
</dbReference>
<dbReference type="GO" id="GO:0005524">
    <property type="term" value="F:ATP binding"/>
    <property type="evidence" value="ECO:0007669"/>
    <property type="project" value="UniProtKB-KW"/>
</dbReference>
<dbReference type="InterPro" id="IPR015415">
    <property type="entry name" value="Spast_Vps4_C"/>
</dbReference>
<reference evidence="8 9" key="1">
    <citation type="journal article" date="2014" name="Nat. Commun.">
        <title>Molecular traces of alternative social organization in a termite genome.</title>
        <authorList>
            <person name="Terrapon N."/>
            <person name="Li C."/>
            <person name="Robertson H.M."/>
            <person name="Ji L."/>
            <person name="Meng X."/>
            <person name="Booth W."/>
            <person name="Chen Z."/>
            <person name="Childers C.P."/>
            <person name="Glastad K.M."/>
            <person name="Gokhale K."/>
            <person name="Gowin J."/>
            <person name="Gronenberg W."/>
            <person name="Hermansen R.A."/>
            <person name="Hu H."/>
            <person name="Hunt B.G."/>
            <person name="Huylmans A.K."/>
            <person name="Khalil S.M."/>
            <person name="Mitchell R.D."/>
            <person name="Munoz-Torres M.C."/>
            <person name="Mustard J.A."/>
            <person name="Pan H."/>
            <person name="Reese J.T."/>
            <person name="Scharf M.E."/>
            <person name="Sun F."/>
            <person name="Vogel H."/>
            <person name="Xiao J."/>
            <person name="Yang W."/>
            <person name="Yang Z."/>
            <person name="Yang Z."/>
            <person name="Zhou J."/>
            <person name="Zhu J."/>
            <person name="Brent C.S."/>
            <person name="Elsik C.G."/>
            <person name="Goodisman M.A."/>
            <person name="Liberles D.A."/>
            <person name="Roe R.M."/>
            <person name="Vargo E.L."/>
            <person name="Vilcinskas A."/>
            <person name="Wang J."/>
            <person name="Bornberg-Bauer E."/>
            <person name="Korb J."/>
            <person name="Zhang G."/>
            <person name="Liebig J."/>
        </authorList>
    </citation>
    <scope>NUCLEOTIDE SEQUENCE [LARGE SCALE GENOMIC DNA]</scope>
    <source>
        <tissue evidence="8">Whole organism</tissue>
    </source>
</reference>
<dbReference type="InterPro" id="IPR050304">
    <property type="entry name" value="MT-severing_AAA_ATPase"/>
</dbReference>
<keyword evidence="4" id="KW-0967">Endosome</keyword>
<dbReference type="OMA" id="ETNLPWN"/>
<dbReference type="PANTHER" id="PTHR23074:SF83">
    <property type="entry name" value="VACUOLAR PROTEIN SORTING-ASSOCIATED PROTEIN 4A"/>
    <property type="match status" value="1"/>
</dbReference>
<comment type="subcellular location">
    <subcellularLocation>
        <location evidence="1">Endosome membrane</location>
        <topology evidence="1">Peripheral membrane protein</topology>
    </subcellularLocation>
</comment>
<dbReference type="InterPro" id="IPR003959">
    <property type="entry name" value="ATPase_AAA_core"/>
</dbReference>
<dbReference type="InterPro" id="IPR003593">
    <property type="entry name" value="AAA+_ATPase"/>
</dbReference>
<dbReference type="FunFam" id="1.10.8.60:FF:000015">
    <property type="entry name" value="vacuolar protein sorting-associated protein 4A"/>
    <property type="match status" value="1"/>
</dbReference>
<evidence type="ECO:0000313" key="9">
    <source>
        <dbReference type="Proteomes" id="UP000027135"/>
    </source>
</evidence>
<keyword evidence="5" id="KW-0067">ATP-binding</keyword>
<sequence length="405" mass="45550">MANNTEYERARKCVKYVRRGAKSRTRNEKISEARGTKKRAVLRTEDIKRLKTGESDSMNNYEKELQTELEKAIMVEKPCVKWSDVVGLEEAKNDLIDCVIFPIKCPYLFIKARKPIKGVLLFGPPGTGKTHLAKAVATEANNSTFFSVSASDLVTKSVGESEKLIRNLFELAREHKPSIIFIDEVDSLCSSRSDNESARRIKTEFLVQMNGVDKNNDGILVLGATNIPWVLDANIRRIFEKRIYIRLHGKNARIEMFKLHLRDTPHTLTNTDLEWAAGSAELFSGADIRNAVKDALMLTIREITTATHFRHVSGPSCTDPSVTVKDLFTPCSSNDSGAIEMTWKDVEYGKLFDPPVTMVRVSGVDSFSVGVLDHILQAIRNSKPRGNSDYITKLRKFAEYFGQRG</sequence>
<dbReference type="InParanoid" id="A0A067QHR4"/>
<dbReference type="EMBL" id="KK853391">
    <property type="protein sequence ID" value="KDR07924.1"/>
    <property type="molecule type" value="Genomic_DNA"/>
</dbReference>
<dbReference type="SMART" id="SM00382">
    <property type="entry name" value="AAA"/>
    <property type="match status" value="1"/>
</dbReference>
<dbReference type="OrthoDB" id="29072at2759"/>
<evidence type="ECO:0000256" key="4">
    <source>
        <dbReference type="ARBA" id="ARBA00022753"/>
    </source>
</evidence>
<evidence type="ECO:0000256" key="5">
    <source>
        <dbReference type="ARBA" id="ARBA00022840"/>
    </source>
</evidence>
<protein>
    <submittedName>
        <fullName evidence="8">Vacuolar protein sorting-associated protein 4A</fullName>
    </submittedName>
</protein>
<evidence type="ECO:0000256" key="1">
    <source>
        <dbReference type="ARBA" id="ARBA00004481"/>
    </source>
</evidence>
<gene>
    <name evidence="8" type="ORF">L798_02516</name>
</gene>
<accession>A0A067QHR4</accession>
<dbReference type="Pfam" id="PF00004">
    <property type="entry name" value="AAA"/>
    <property type="match status" value="1"/>
</dbReference>
<organism evidence="8 9">
    <name type="scientific">Zootermopsis nevadensis</name>
    <name type="common">Dampwood termite</name>
    <dbReference type="NCBI Taxonomy" id="136037"/>
    <lineage>
        <taxon>Eukaryota</taxon>
        <taxon>Metazoa</taxon>
        <taxon>Ecdysozoa</taxon>
        <taxon>Arthropoda</taxon>
        <taxon>Hexapoda</taxon>
        <taxon>Insecta</taxon>
        <taxon>Pterygota</taxon>
        <taxon>Neoptera</taxon>
        <taxon>Polyneoptera</taxon>
        <taxon>Dictyoptera</taxon>
        <taxon>Blattodea</taxon>
        <taxon>Blattoidea</taxon>
        <taxon>Termitoidae</taxon>
        <taxon>Termopsidae</taxon>
        <taxon>Zootermopsis</taxon>
    </lineage>
</organism>
<dbReference type="AlphaFoldDB" id="A0A067QHR4"/>
<dbReference type="InterPro" id="IPR027417">
    <property type="entry name" value="P-loop_NTPase"/>
</dbReference>
<dbReference type="GO" id="GO:0007033">
    <property type="term" value="P:vacuole organization"/>
    <property type="evidence" value="ECO:0007669"/>
    <property type="project" value="TreeGrafter"/>
</dbReference>
<evidence type="ECO:0000256" key="2">
    <source>
        <dbReference type="ARBA" id="ARBA00006914"/>
    </source>
</evidence>
<dbReference type="Pfam" id="PF09336">
    <property type="entry name" value="Vps4_C"/>
    <property type="match status" value="1"/>
</dbReference>
<dbReference type="FunFam" id="3.40.50.300:FF:000043">
    <property type="entry name" value="Vacuolar protein sorting-associated protein 4"/>
    <property type="match status" value="1"/>
</dbReference>